<dbReference type="FunFam" id="3.30.70.330:FF:000415">
    <property type="entry name" value="Flowering time control protein FPA"/>
    <property type="match status" value="1"/>
</dbReference>
<feature type="domain" description="RRM" evidence="4">
    <location>
        <begin position="469"/>
        <end position="541"/>
    </location>
</feature>
<dbReference type="InterPro" id="IPR012677">
    <property type="entry name" value="Nucleotide-bd_a/b_plait_sf"/>
</dbReference>
<evidence type="ECO:0000256" key="2">
    <source>
        <dbReference type="SAM" id="Coils"/>
    </source>
</evidence>
<feature type="region of interest" description="Disordered" evidence="3">
    <location>
        <begin position="281"/>
        <end position="304"/>
    </location>
</feature>
<feature type="region of interest" description="Disordered" evidence="3">
    <location>
        <begin position="244"/>
        <end position="269"/>
    </location>
</feature>
<dbReference type="Pfam" id="PF14223">
    <property type="entry name" value="Retrotran_gag_2"/>
    <property type="match status" value="1"/>
</dbReference>
<evidence type="ECO:0000313" key="6">
    <source>
        <dbReference type="Proteomes" id="UP001187471"/>
    </source>
</evidence>
<feature type="compositionally biased region" description="Low complexity" evidence="3">
    <location>
        <begin position="555"/>
        <end position="569"/>
    </location>
</feature>
<feature type="region of interest" description="Disordered" evidence="3">
    <location>
        <begin position="359"/>
        <end position="383"/>
    </location>
</feature>
<dbReference type="SUPFAM" id="SSF54928">
    <property type="entry name" value="RNA-binding domain, RBD"/>
    <property type="match status" value="2"/>
</dbReference>
<dbReference type="CDD" id="cd00590">
    <property type="entry name" value="RRM_SF"/>
    <property type="match status" value="2"/>
</dbReference>
<dbReference type="CDD" id="cd09272">
    <property type="entry name" value="RNase_HI_RT_Ty1"/>
    <property type="match status" value="1"/>
</dbReference>
<dbReference type="Proteomes" id="UP001187471">
    <property type="component" value="Unassembled WGS sequence"/>
</dbReference>
<evidence type="ECO:0000259" key="4">
    <source>
        <dbReference type="PROSITE" id="PS50102"/>
    </source>
</evidence>
<keyword evidence="2" id="KW-0175">Coiled coil</keyword>
<dbReference type="SMART" id="SM00360">
    <property type="entry name" value="RRM"/>
    <property type="match status" value="2"/>
</dbReference>
<feature type="region of interest" description="Disordered" evidence="3">
    <location>
        <begin position="540"/>
        <end position="578"/>
    </location>
</feature>
<dbReference type="Pfam" id="PF07727">
    <property type="entry name" value="RVT_2"/>
    <property type="match status" value="1"/>
</dbReference>
<accession>A0AA88RBQ9</accession>
<dbReference type="EMBL" id="JAVXUO010001061">
    <property type="protein sequence ID" value="KAK2986464.1"/>
    <property type="molecule type" value="Genomic_DNA"/>
</dbReference>
<dbReference type="InterPro" id="IPR000504">
    <property type="entry name" value="RRM_dom"/>
</dbReference>
<dbReference type="InterPro" id="IPR043502">
    <property type="entry name" value="DNA/RNA_pol_sf"/>
</dbReference>
<dbReference type="GO" id="GO:0003723">
    <property type="term" value="F:RNA binding"/>
    <property type="evidence" value="ECO:0007669"/>
    <property type="project" value="UniProtKB-UniRule"/>
</dbReference>
<name>A0AA88RBQ9_9ASTE</name>
<dbReference type="AlphaFoldDB" id="A0AA88RBQ9"/>
<keyword evidence="1" id="KW-0694">RNA-binding</keyword>
<dbReference type="PROSITE" id="PS50102">
    <property type="entry name" value="RRM"/>
    <property type="match status" value="2"/>
</dbReference>
<organism evidence="5 6">
    <name type="scientific">Escallonia rubra</name>
    <dbReference type="NCBI Taxonomy" id="112253"/>
    <lineage>
        <taxon>Eukaryota</taxon>
        <taxon>Viridiplantae</taxon>
        <taxon>Streptophyta</taxon>
        <taxon>Embryophyta</taxon>
        <taxon>Tracheophyta</taxon>
        <taxon>Spermatophyta</taxon>
        <taxon>Magnoliopsida</taxon>
        <taxon>eudicotyledons</taxon>
        <taxon>Gunneridae</taxon>
        <taxon>Pentapetalae</taxon>
        <taxon>asterids</taxon>
        <taxon>campanulids</taxon>
        <taxon>Escalloniales</taxon>
        <taxon>Escalloniaceae</taxon>
        <taxon>Escallonia</taxon>
    </lineage>
</organism>
<comment type="caution">
    <text evidence="5">The sequence shown here is derived from an EMBL/GenBank/DDBJ whole genome shotgun (WGS) entry which is preliminary data.</text>
</comment>
<feature type="domain" description="RRM" evidence="4">
    <location>
        <begin position="383"/>
        <end position="455"/>
    </location>
</feature>
<dbReference type="Gene3D" id="3.30.70.330">
    <property type="match status" value="2"/>
</dbReference>
<dbReference type="InterPro" id="IPR013103">
    <property type="entry name" value="RVT_2"/>
</dbReference>
<dbReference type="PANTHER" id="PTHR11439:SF487">
    <property type="entry name" value="RNA-DIRECTED DNA POLYMERASE"/>
    <property type="match status" value="1"/>
</dbReference>
<dbReference type="SUPFAM" id="SSF56672">
    <property type="entry name" value="DNA/RNA polymerases"/>
    <property type="match status" value="1"/>
</dbReference>
<evidence type="ECO:0000313" key="5">
    <source>
        <dbReference type="EMBL" id="KAK2986464.1"/>
    </source>
</evidence>
<reference evidence="5" key="1">
    <citation type="submission" date="2022-12" db="EMBL/GenBank/DDBJ databases">
        <title>Draft genome assemblies for two species of Escallonia (Escalloniales).</title>
        <authorList>
            <person name="Chanderbali A."/>
            <person name="Dervinis C."/>
            <person name="Anghel I."/>
            <person name="Soltis D."/>
            <person name="Soltis P."/>
            <person name="Zapata F."/>
        </authorList>
    </citation>
    <scope>NUCLEOTIDE SEQUENCE</scope>
    <source>
        <strain evidence="5">UCBG92.1500</strain>
        <tissue evidence="5">Leaf</tissue>
    </source>
</reference>
<gene>
    <name evidence="5" type="ORF">RJ640_029697</name>
</gene>
<proteinExistence type="predicted"/>
<keyword evidence="6" id="KW-1185">Reference proteome</keyword>
<feature type="compositionally biased region" description="Polar residues" evidence="3">
    <location>
        <begin position="248"/>
        <end position="269"/>
    </location>
</feature>
<sequence length="943" mass="105828">MIHALTAKNKIGFINGSIEQPSEKDQPTEYALWNQCNSMILSWLTHSVEPDLAKGVIHAKTAYQVWEDFKDQFSQKNAPAIYQIQKSLASFSQGTISVSTYFTKLKGLWDELDTYRALPTCNQMKAHDEQREEDRLMQFLMGLHDTYNVVRTNILMMSPLPNVRQAYSLVIQEETQRQMIPESTENFSIAAAFQRRGNNFSNKSKDKNCEHCNREGHTIESCRTLKFHCKYCDRKGHTEDRCKFKNGTWVSNNTGGQGNRHNTSQQRQRGFQGNAFHVANTTDSSQSTHGVHSQDTNSSPGLSTDQLQQLAHALSMMTQNQKSPGNSDAYANAADHTVREFLLPVNLAFVPSIILSFNQQQPTMPPPSTRPGKAEDGEAPPSNNLWVGNLSADVTDPELASLFGRHGAVDNVTSYPSRSYAFVFFKRLDDARKAKDALQGAPLHGNALKIEFASTRPGKAEDGEAPPSNNLWVGNLSADVTDPELASLFGRHGAVDNVTSYPSRSYAFVFFKRLDDARKAKDALQGAPLHGNALKIEFAKPPLTSSPPAQSTELISTSSDSIIPSSPAPRQSLRPKQPPAWHRDYILSAQVNHPSTVPSSTPGTSFTAILIYVDDILLTGNDLQEIERLKKFLLKRFRIKDLGDLKYFLGIEFSRSKKGIFMSQRKYALDILQDSGLLGVRPDKFPMEQNLKLTPTDGILLSDQTKYRRLVGRLIYLTITRPDIVYYVRTLSQFMHEPRKPHWDAAIRILKYIKDWGGCRTTRRSVTGYCIFLGNSLVSWKSKKQANVSRSSAEAEYRAMANTCLELTWLRYILQDLRVPQIVEICWRTLLARGKSSATYGFLCAIKGHRVTGGIRAAVAQGTVASAKNILWDSLLRKTMANTEERMNALEAQIQSMFKSDQDAPGILKQFSLRLDALEVNVEATDNARYAENMDWEGKFQEL</sequence>
<evidence type="ECO:0000256" key="3">
    <source>
        <dbReference type="SAM" id="MobiDB-lite"/>
    </source>
</evidence>
<dbReference type="PANTHER" id="PTHR11439">
    <property type="entry name" value="GAG-POL-RELATED RETROTRANSPOSON"/>
    <property type="match status" value="1"/>
</dbReference>
<feature type="coiled-coil region" evidence="2">
    <location>
        <begin position="873"/>
        <end position="928"/>
    </location>
</feature>
<evidence type="ECO:0000256" key="1">
    <source>
        <dbReference type="PROSITE-ProRule" id="PRU00176"/>
    </source>
</evidence>
<protein>
    <recommendedName>
        <fullName evidence="4">RRM domain-containing protein</fullName>
    </recommendedName>
</protein>
<dbReference type="InterPro" id="IPR035979">
    <property type="entry name" value="RBD_domain_sf"/>
</dbReference>
<dbReference type="Pfam" id="PF00076">
    <property type="entry name" value="RRM_1"/>
    <property type="match status" value="2"/>
</dbReference>